<sequence>MIHIENGKYIYENQIGMEHINLDIKKGESVSVMGPNGAGKSTLLKIIVGLFALIEGKYTFDGEEINKAYIKDLKRVSNLYRKIGFVFQNSDVQLFNFSVYEELAFGVRQLGLPETEVERRVEDCLKLLQIEHLKNRVPYQLSGGEKKLVAIGSVLTMNPEVIILDEPFNGLSPRYVEIIKNVLYSLKKGGKTIIITSHHFNQVSDLVDSLYLFGEEHTIKKKIEKHEWDNLPTFMEFLDNV</sequence>
<evidence type="ECO:0000259" key="9">
    <source>
        <dbReference type="PROSITE" id="PS50893"/>
    </source>
</evidence>
<evidence type="ECO:0000256" key="8">
    <source>
        <dbReference type="ARBA" id="ARBA00023136"/>
    </source>
</evidence>
<keyword evidence="11" id="KW-1185">Reference proteome</keyword>
<dbReference type="InterPro" id="IPR027417">
    <property type="entry name" value="P-loop_NTPase"/>
</dbReference>
<keyword evidence="5" id="KW-0547">Nucleotide-binding</keyword>
<dbReference type="Gene3D" id="3.40.50.300">
    <property type="entry name" value="P-loop containing nucleotide triphosphate hydrolases"/>
    <property type="match status" value="1"/>
</dbReference>
<dbReference type="RefSeq" id="WP_060931391.1">
    <property type="nucleotide sequence ID" value="NZ_KQ959831.1"/>
</dbReference>
<feature type="domain" description="ABC transporter" evidence="9">
    <location>
        <begin position="2"/>
        <end position="240"/>
    </location>
</feature>
<dbReference type="GO" id="GO:0016887">
    <property type="term" value="F:ATP hydrolysis activity"/>
    <property type="evidence" value="ECO:0007669"/>
    <property type="project" value="InterPro"/>
</dbReference>
<accession>A0A133ZP31</accession>
<dbReference type="InterPro" id="IPR015856">
    <property type="entry name" value="ABC_transpr_CbiO/EcfA_su"/>
</dbReference>
<dbReference type="PROSITE" id="PS00211">
    <property type="entry name" value="ABC_TRANSPORTER_1"/>
    <property type="match status" value="1"/>
</dbReference>
<dbReference type="GO" id="GO:0042626">
    <property type="term" value="F:ATPase-coupled transmembrane transporter activity"/>
    <property type="evidence" value="ECO:0007669"/>
    <property type="project" value="TreeGrafter"/>
</dbReference>
<dbReference type="InterPro" id="IPR003439">
    <property type="entry name" value="ABC_transporter-like_ATP-bd"/>
</dbReference>
<gene>
    <name evidence="10" type="ORF">HMPREF1866_01597</name>
</gene>
<dbReference type="EMBL" id="LSDA01000095">
    <property type="protein sequence ID" value="KXB57202.1"/>
    <property type="molecule type" value="Genomic_DNA"/>
</dbReference>
<evidence type="ECO:0000256" key="3">
    <source>
        <dbReference type="ARBA" id="ARBA00022448"/>
    </source>
</evidence>
<reference evidence="11" key="1">
    <citation type="submission" date="2016-01" db="EMBL/GenBank/DDBJ databases">
        <authorList>
            <person name="Mitreva M."/>
            <person name="Pepin K.H."/>
            <person name="Mihindukulasuriya K.A."/>
            <person name="Fulton R."/>
            <person name="Fronick C."/>
            <person name="O'Laughlin M."/>
            <person name="Miner T."/>
            <person name="Herter B."/>
            <person name="Rosa B.A."/>
            <person name="Cordes M."/>
            <person name="Tomlinson C."/>
            <person name="Wollam A."/>
            <person name="Palsikar V.B."/>
            <person name="Mardis E.R."/>
            <person name="Wilson R.K."/>
        </authorList>
    </citation>
    <scope>NUCLEOTIDE SEQUENCE [LARGE SCALE GENOMIC DNA]</scope>
    <source>
        <strain evidence="11">DNF00896</strain>
    </source>
</reference>
<dbReference type="PANTHER" id="PTHR43553">
    <property type="entry name" value="HEAVY METAL TRANSPORTER"/>
    <property type="match status" value="1"/>
</dbReference>
<comment type="subcellular location">
    <subcellularLocation>
        <location evidence="1">Cell membrane</location>
        <topology evidence="1">Peripheral membrane protein</topology>
    </subcellularLocation>
</comment>
<keyword evidence="8" id="KW-0472">Membrane</keyword>
<dbReference type="PATRIC" id="fig|467210.3.peg.1582"/>
<dbReference type="STRING" id="467210.HMPREF1866_01597"/>
<dbReference type="GO" id="GO:0005524">
    <property type="term" value="F:ATP binding"/>
    <property type="evidence" value="ECO:0007669"/>
    <property type="project" value="UniProtKB-KW"/>
</dbReference>
<protein>
    <submittedName>
        <fullName evidence="10">ABC transporter, ATP-binding protein</fullName>
    </submittedName>
</protein>
<evidence type="ECO:0000256" key="4">
    <source>
        <dbReference type="ARBA" id="ARBA00022475"/>
    </source>
</evidence>
<evidence type="ECO:0000256" key="5">
    <source>
        <dbReference type="ARBA" id="ARBA00022741"/>
    </source>
</evidence>
<comment type="caution">
    <text evidence="10">The sequence shown here is derived from an EMBL/GenBank/DDBJ whole genome shotgun (WGS) entry which is preliminary data.</text>
</comment>
<dbReference type="PROSITE" id="PS50893">
    <property type="entry name" value="ABC_TRANSPORTER_2"/>
    <property type="match status" value="1"/>
</dbReference>
<dbReference type="InterPro" id="IPR050095">
    <property type="entry name" value="ECF_ABC_transporter_ATP-bd"/>
</dbReference>
<dbReference type="InterPro" id="IPR017871">
    <property type="entry name" value="ABC_transporter-like_CS"/>
</dbReference>
<evidence type="ECO:0000313" key="11">
    <source>
        <dbReference type="Proteomes" id="UP000070394"/>
    </source>
</evidence>
<name>A0A133ZP31_9FIRM</name>
<dbReference type="Proteomes" id="UP000070394">
    <property type="component" value="Unassembled WGS sequence"/>
</dbReference>
<evidence type="ECO:0000256" key="1">
    <source>
        <dbReference type="ARBA" id="ARBA00004202"/>
    </source>
</evidence>
<dbReference type="OrthoDB" id="9784332at2"/>
<organism evidence="10 11">
    <name type="scientific">Lachnoanaerobaculum saburreum</name>
    <dbReference type="NCBI Taxonomy" id="467210"/>
    <lineage>
        <taxon>Bacteria</taxon>
        <taxon>Bacillati</taxon>
        <taxon>Bacillota</taxon>
        <taxon>Clostridia</taxon>
        <taxon>Lachnospirales</taxon>
        <taxon>Lachnospiraceae</taxon>
        <taxon>Lachnoanaerobaculum</taxon>
    </lineage>
</organism>
<dbReference type="InterPro" id="IPR003593">
    <property type="entry name" value="AAA+_ATPase"/>
</dbReference>
<dbReference type="CDD" id="cd03225">
    <property type="entry name" value="ABC_cobalt_CbiO_domain1"/>
    <property type="match status" value="1"/>
</dbReference>
<evidence type="ECO:0000313" key="10">
    <source>
        <dbReference type="EMBL" id="KXB57202.1"/>
    </source>
</evidence>
<dbReference type="SMART" id="SM00382">
    <property type="entry name" value="AAA"/>
    <property type="match status" value="1"/>
</dbReference>
<comment type="similarity">
    <text evidence="2">Belongs to the ABC transporter superfamily.</text>
</comment>
<evidence type="ECO:0000256" key="7">
    <source>
        <dbReference type="ARBA" id="ARBA00022967"/>
    </source>
</evidence>
<proteinExistence type="inferred from homology"/>
<keyword evidence="3" id="KW-0813">Transport</keyword>
<dbReference type="AlphaFoldDB" id="A0A133ZP31"/>
<keyword evidence="4" id="KW-1003">Cell membrane</keyword>
<dbReference type="Pfam" id="PF00005">
    <property type="entry name" value="ABC_tran"/>
    <property type="match status" value="1"/>
</dbReference>
<dbReference type="SUPFAM" id="SSF52540">
    <property type="entry name" value="P-loop containing nucleoside triphosphate hydrolases"/>
    <property type="match status" value="1"/>
</dbReference>
<evidence type="ECO:0000256" key="6">
    <source>
        <dbReference type="ARBA" id="ARBA00022840"/>
    </source>
</evidence>
<keyword evidence="6 10" id="KW-0067">ATP-binding</keyword>
<dbReference type="GO" id="GO:0043190">
    <property type="term" value="C:ATP-binding cassette (ABC) transporter complex"/>
    <property type="evidence" value="ECO:0007669"/>
    <property type="project" value="TreeGrafter"/>
</dbReference>
<dbReference type="PANTHER" id="PTHR43553:SF27">
    <property type="entry name" value="ENERGY-COUPLING FACTOR TRANSPORTER ATP-BINDING PROTEIN ECFA2"/>
    <property type="match status" value="1"/>
</dbReference>
<evidence type="ECO:0000256" key="2">
    <source>
        <dbReference type="ARBA" id="ARBA00005417"/>
    </source>
</evidence>
<keyword evidence="7" id="KW-1278">Translocase</keyword>